<protein>
    <submittedName>
        <fullName evidence="6">HTH-type transcriptional regulator HdfR</fullName>
    </submittedName>
</protein>
<keyword evidence="3" id="KW-0238">DNA-binding</keyword>
<dbReference type="SUPFAM" id="SSF53850">
    <property type="entry name" value="Periplasmic binding protein-like II"/>
    <property type="match status" value="1"/>
</dbReference>
<dbReference type="InterPro" id="IPR005119">
    <property type="entry name" value="LysR_subst-bd"/>
</dbReference>
<keyword evidence="2" id="KW-0805">Transcription regulation</keyword>
<dbReference type="KEGG" id="sted:SPTER_28700"/>
<dbReference type="SUPFAM" id="SSF46785">
    <property type="entry name" value="Winged helix' DNA-binding domain"/>
    <property type="match status" value="1"/>
</dbReference>
<dbReference type="InterPro" id="IPR036388">
    <property type="entry name" value="WH-like_DNA-bd_sf"/>
</dbReference>
<dbReference type="InterPro" id="IPR000847">
    <property type="entry name" value="LysR_HTH_N"/>
</dbReference>
<dbReference type="PANTHER" id="PTHR30346:SF0">
    <property type="entry name" value="HCA OPERON TRANSCRIPTIONAL ACTIVATOR HCAR"/>
    <property type="match status" value="1"/>
</dbReference>
<dbReference type="FunFam" id="1.10.10.10:FF:000001">
    <property type="entry name" value="LysR family transcriptional regulator"/>
    <property type="match status" value="1"/>
</dbReference>
<accession>A0A517DVU4</accession>
<gene>
    <name evidence="6" type="primary">hdfR_4</name>
    <name evidence="6" type="ORF">SPTER_28700</name>
</gene>
<dbReference type="Proteomes" id="UP000320776">
    <property type="component" value="Chromosome"/>
</dbReference>
<dbReference type="GO" id="GO:0003700">
    <property type="term" value="F:DNA-binding transcription factor activity"/>
    <property type="evidence" value="ECO:0007669"/>
    <property type="project" value="InterPro"/>
</dbReference>
<organism evidence="6 7">
    <name type="scientific">Sporomusa termitida</name>
    <dbReference type="NCBI Taxonomy" id="2377"/>
    <lineage>
        <taxon>Bacteria</taxon>
        <taxon>Bacillati</taxon>
        <taxon>Bacillota</taxon>
        <taxon>Negativicutes</taxon>
        <taxon>Selenomonadales</taxon>
        <taxon>Sporomusaceae</taxon>
        <taxon>Sporomusa</taxon>
    </lineage>
</organism>
<keyword evidence="4" id="KW-0804">Transcription</keyword>
<dbReference type="AlphaFoldDB" id="A0A517DVU4"/>
<dbReference type="CDD" id="cd08414">
    <property type="entry name" value="PBP2_LTTR_aromatics_like"/>
    <property type="match status" value="1"/>
</dbReference>
<feature type="domain" description="HTH lysR-type" evidence="5">
    <location>
        <begin position="1"/>
        <end position="59"/>
    </location>
</feature>
<evidence type="ECO:0000256" key="1">
    <source>
        <dbReference type="ARBA" id="ARBA00009437"/>
    </source>
</evidence>
<comment type="similarity">
    <text evidence="1">Belongs to the LysR transcriptional regulatory family.</text>
</comment>
<sequence length="309" mass="35464">MEDIRHLRSFIYVAEYLNFTKAAEQLYISQSTLSKHIAELEEQLGVQLFVRTHHSVRLTPPGATLFAESRSLLTRISEVFERTRKSQLEVWGTLRIGCMGLEHVFLPKILKHFTALYPHVKLDIQVMPVPLINEALARQELDIGFDTFVGSEFTSKFETCTIRRARLCFLLPRHHPYANRYSLDLAELKQERFILMSPAAFPIGLEWFTQQCNARGFAPNIVSQPVRVETLFWQVTAGLGISFWGFDPVFCQMLRHNISLVAMNGPNAYGNIALIWKKSNPNPVIPLFIKEFDNIKPTEKPALRRLAAH</sequence>
<name>A0A517DVU4_9FIRM</name>
<dbReference type="Pfam" id="PF03466">
    <property type="entry name" value="LysR_substrate"/>
    <property type="match status" value="1"/>
</dbReference>
<dbReference type="InterPro" id="IPR036390">
    <property type="entry name" value="WH_DNA-bd_sf"/>
</dbReference>
<dbReference type="Gene3D" id="3.40.190.10">
    <property type="entry name" value="Periplasmic binding protein-like II"/>
    <property type="match status" value="2"/>
</dbReference>
<dbReference type="PROSITE" id="PS50931">
    <property type="entry name" value="HTH_LYSR"/>
    <property type="match status" value="1"/>
</dbReference>
<dbReference type="PANTHER" id="PTHR30346">
    <property type="entry name" value="TRANSCRIPTIONAL DUAL REGULATOR HCAR-RELATED"/>
    <property type="match status" value="1"/>
</dbReference>
<dbReference type="Gene3D" id="1.10.10.10">
    <property type="entry name" value="Winged helix-like DNA-binding domain superfamily/Winged helix DNA-binding domain"/>
    <property type="match status" value="1"/>
</dbReference>
<dbReference type="RefSeq" id="WP_144350972.1">
    <property type="nucleotide sequence ID" value="NZ_CP036259.1"/>
</dbReference>
<dbReference type="GO" id="GO:0032993">
    <property type="term" value="C:protein-DNA complex"/>
    <property type="evidence" value="ECO:0007669"/>
    <property type="project" value="TreeGrafter"/>
</dbReference>
<evidence type="ECO:0000259" key="5">
    <source>
        <dbReference type="PROSITE" id="PS50931"/>
    </source>
</evidence>
<dbReference type="PRINTS" id="PR00039">
    <property type="entry name" value="HTHLYSR"/>
</dbReference>
<evidence type="ECO:0000256" key="3">
    <source>
        <dbReference type="ARBA" id="ARBA00023125"/>
    </source>
</evidence>
<keyword evidence="7" id="KW-1185">Reference proteome</keyword>
<dbReference type="EMBL" id="CP036259">
    <property type="protein sequence ID" value="QDR81484.1"/>
    <property type="molecule type" value="Genomic_DNA"/>
</dbReference>
<reference evidence="6 7" key="1">
    <citation type="submission" date="2019-02" db="EMBL/GenBank/DDBJ databases">
        <title>Closed genome of Sporomusa termitida DSM 4440.</title>
        <authorList>
            <person name="Poehlein A."/>
            <person name="Daniel R."/>
        </authorList>
    </citation>
    <scope>NUCLEOTIDE SEQUENCE [LARGE SCALE GENOMIC DNA]</scope>
    <source>
        <strain evidence="6 7">DSM 4440</strain>
    </source>
</reference>
<dbReference type="GO" id="GO:0003677">
    <property type="term" value="F:DNA binding"/>
    <property type="evidence" value="ECO:0007669"/>
    <property type="project" value="UniProtKB-KW"/>
</dbReference>
<dbReference type="OrthoDB" id="9803735at2"/>
<dbReference type="Pfam" id="PF00126">
    <property type="entry name" value="HTH_1"/>
    <property type="match status" value="1"/>
</dbReference>
<proteinExistence type="inferred from homology"/>
<evidence type="ECO:0000256" key="4">
    <source>
        <dbReference type="ARBA" id="ARBA00023163"/>
    </source>
</evidence>
<evidence type="ECO:0000256" key="2">
    <source>
        <dbReference type="ARBA" id="ARBA00023015"/>
    </source>
</evidence>
<evidence type="ECO:0000313" key="6">
    <source>
        <dbReference type="EMBL" id="QDR81484.1"/>
    </source>
</evidence>
<evidence type="ECO:0000313" key="7">
    <source>
        <dbReference type="Proteomes" id="UP000320776"/>
    </source>
</evidence>